<geneLocation type="mitochondrion" evidence="14"/>
<evidence type="ECO:0000313" key="14">
    <source>
        <dbReference type="EMBL" id="AEC33179.1"/>
    </source>
</evidence>
<sequence length="54" mass="6631">MPQLILNPWFLILMWTWMTLLLMLPLKITNSTTPNKFLIHSHKLMKTNWPWPWL</sequence>
<name>K9JYW1_SOOSE</name>
<evidence type="ECO:0000256" key="1">
    <source>
        <dbReference type="ARBA" id="ARBA00004304"/>
    </source>
</evidence>
<dbReference type="InterPro" id="IPR001421">
    <property type="entry name" value="ATP8_metazoa"/>
</dbReference>
<evidence type="ECO:0000256" key="9">
    <source>
        <dbReference type="ARBA" id="ARBA00023128"/>
    </source>
</evidence>
<evidence type="ECO:0000256" key="2">
    <source>
        <dbReference type="ARBA" id="ARBA00008892"/>
    </source>
</evidence>
<evidence type="ECO:0000256" key="3">
    <source>
        <dbReference type="ARBA" id="ARBA00022448"/>
    </source>
</evidence>
<gene>
    <name evidence="14" type="primary">ATP8</name>
</gene>
<accession>K9JYW1</accession>
<dbReference type="GO" id="GO:0015078">
    <property type="term" value="F:proton transmembrane transporter activity"/>
    <property type="evidence" value="ECO:0007669"/>
    <property type="project" value="InterPro"/>
</dbReference>
<evidence type="ECO:0000256" key="7">
    <source>
        <dbReference type="ARBA" id="ARBA00022989"/>
    </source>
</evidence>
<evidence type="ECO:0000256" key="11">
    <source>
        <dbReference type="ARBA" id="ARBA00023310"/>
    </source>
</evidence>
<keyword evidence="9 12" id="KW-0496">Mitochondrion</keyword>
<keyword evidence="10 13" id="KW-0472">Membrane</keyword>
<comment type="subcellular location">
    <subcellularLocation>
        <location evidence="1 12">Mitochondrion membrane</location>
        <topology evidence="1 12">Single-pass membrane protein</topology>
    </subcellularLocation>
</comment>
<dbReference type="GO" id="GO:0031966">
    <property type="term" value="C:mitochondrial membrane"/>
    <property type="evidence" value="ECO:0007669"/>
    <property type="project" value="UniProtKB-SubCell"/>
</dbReference>
<proteinExistence type="inferred from homology"/>
<reference evidence="14" key="1">
    <citation type="journal article" date="2012" name="BMC Genomics">
        <title>The origin of modern frogs (Neobatrachia) was accompanied by acceleration in mitochondrial and nuclear substitution rates.</title>
        <authorList>
            <person name="Irisarri I."/>
            <person name="San Mauro D."/>
            <person name="Abascal F."/>
            <person name="Ohler A."/>
            <person name="Vences M."/>
            <person name="Zardoya R."/>
        </authorList>
    </citation>
    <scope>NUCLEOTIDE SEQUENCE</scope>
</reference>
<keyword evidence="11" id="KW-0066">ATP synthesis</keyword>
<keyword evidence="8 12" id="KW-0406">Ion transport</keyword>
<evidence type="ECO:0000256" key="12">
    <source>
        <dbReference type="RuleBase" id="RU003661"/>
    </source>
</evidence>
<keyword evidence="5 12" id="KW-0812">Transmembrane</keyword>
<dbReference type="EMBL" id="JF703232">
    <property type="protein sequence ID" value="AEC33179.1"/>
    <property type="molecule type" value="Genomic_DNA"/>
</dbReference>
<keyword evidence="6 12" id="KW-0375">Hydrogen ion transport</keyword>
<comment type="similarity">
    <text evidence="2 12">Belongs to the ATPase protein 8 family.</text>
</comment>
<dbReference type="GO" id="GO:0015986">
    <property type="term" value="P:proton motive force-driven ATP synthesis"/>
    <property type="evidence" value="ECO:0007669"/>
    <property type="project" value="InterPro"/>
</dbReference>
<evidence type="ECO:0000256" key="13">
    <source>
        <dbReference type="SAM" id="Phobius"/>
    </source>
</evidence>
<evidence type="ECO:0000256" key="4">
    <source>
        <dbReference type="ARBA" id="ARBA00022547"/>
    </source>
</evidence>
<protein>
    <recommendedName>
        <fullName evidence="12">ATP synthase complex subunit 8</fullName>
    </recommendedName>
</protein>
<dbReference type="AlphaFoldDB" id="K9JYW1"/>
<evidence type="ECO:0000256" key="10">
    <source>
        <dbReference type="ARBA" id="ARBA00023136"/>
    </source>
</evidence>
<organism evidence="14">
    <name type="scientific">Sooglossus sechellensis</name>
    <name type="common">Seychelles frog</name>
    <name type="synonym">Arthroleptis sechellensis</name>
    <dbReference type="NCBI Taxonomy" id="356330"/>
    <lineage>
        <taxon>Eukaryota</taxon>
        <taxon>Metazoa</taxon>
        <taxon>Chordata</taxon>
        <taxon>Craniata</taxon>
        <taxon>Vertebrata</taxon>
        <taxon>Euteleostomi</taxon>
        <taxon>Amphibia</taxon>
        <taxon>Batrachia</taxon>
        <taxon>Anura</taxon>
        <taxon>Neobatrachia</taxon>
        <taxon>Sooglossoidea</taxon>
        <taxon>Sooglossidae</taxon>
        <taxon>Sooglossus</taxon>
    </lineage>
</organism>
<keyword evidence="3 12" id="KW-0813">Transport</keyword>
<evidence type="ECO:0000256" key="5">
    <source>
        <dbReference type="ARBA" id="ARBA00022692"/>
    </source>
</evidence>
<evidence type="ECO:0000256" key="6">
    <source>
        <dbReference type="ARBA" id="ARBA00022781"/>
    </source>
</evidence>
<keyword evidence="4 12" id="KW-0138">CF(0)</keyword>
<dbReference type="Pfam" id="PF00895">
    <property type="entry name" value="ATP-synt_8"/>
    <property type="match status" value="1"/>
</dbReference>
<dbReference type="GO" id="GO:0045259">
    <property type="term" value="C:proton-transporting ATP synthase complex"/>
    <property type="evidence" value="ECO:0007669"/>
    <property type="project" value="UniProtKB-KW"/>
</dbReference>
<keyword evidence="7 13" id="KW-1133">Transmembrane helix</keyword>
<feature type="transmembrane region" description="Helical" evidence="13">
    <location>
        <begin position="6"/>
        <end position="26"/>
    </location>
</feature>
<evidence type="ECO:0000256" key="8">
    <source>
        <dbReference type="ARBA" id="ARBA00023065"/>
    </source>
</evidence>